<dbReference type="InterPro" id="IPR007341">
    <property type="entry name" value="Transgly_assoc"/>
</dbReference>
<evidence type="ECO:0000256" key="2">
    <source>
        <dbReference type="ARBA" id="ARBA00011006"/>
    </source>
</evidence>
<dbReference type="EMBL" id="JBHSKF010000001">
    <property type="protein sequence ID" value="MFC5285657.1"/>
    <property type="molecule type" value="Genomic_DNA"/>
</dbReference>
<evidence type="ECO:0000313" key="8">
    <source>
        <dbReference type="EMBL" id="MFC5285657.1"/>
    </source>
</evidence>
<comment type="subcellular location">
    <subcellularLocation>
        <location evidence="1">Cell membrane</location>
        <topology evidence="1">Multi-pass membrane protein</topology>
    </subcellularLocation>
</comment>
<organism evidence="8 9">
    <name type="scientific">Actinokineospora guangxiensis</name>
    <dbReference type="NCBI Taxonomy" id="1490288"/>
    <lineage>
        <taxon>Bacteria</taxon>
        <taxon>Bacillati</taxon>
        <taxon>Actinomycetota</taxon>
        <taxon>Actinomycetes</taxon>
        <taxon>Pseudonocardiales</taxon>
        <taxon>Pseudonocardiaceae</taxon>
        <taxon>Actinokineospora</taxon>
    </lineage>
</organism>
<evidence type="ECO:0000256" key="4">
    <source>
        <dbReference type="ARBA" id="ARBA00022692"/>
    </source>
</evidence>
<feature type="transmembrane region" description="Helical" evidence="7">
    <location>
        <begin position="6"/>
        <end position="24"/>
    </location>
</feature>
<evidence type="ECO:0000256" key="6">
    <source>
        <dbReference type="ARBA" id="ARBA00023136"/>
    </source>
</evidence>
<comment type="caution">
    <text evidence="8">The sequence shown here is derived from an EMBL/GenBank/DDBJ whole genome shotgun (WGS) entry which is preliminary data.</text>
</comment>
<comment type="similarity">
    <text evidence="2">Belongs to the UPF0410 family.</text>
</comment>
<dbReference type="RefSeq" id="WP_378242791.1">
    <property type="nucleotide sequence ID" value="NZ_JBHSKF010000001.1"/>
</dbReference>
<gene>
    <name evidence="8" type="ORF">ACFPM7_01210</name>
</gene>
<keyword evidence="3" id="KW-1003">Cell membrane</keyword>
<feature type="transmembrane region" description="Helical" evidence="7">
    <location>
        <begin position="31"/>
        <end position="54"/>
    </location>
</feature>
<keyword evidence="5 7" id="KW-1133">Transmembrane helix</keyword>
<protein>
    <submittedName>
        <fullName evidence="8">GlsB/YeaQ/YmgE family stress response membrane protein</fullName>
    </submittedName>
</protein>
<name>A0ABW0EE41_9PSEU</name>
<dbReference type="PANTHER" id="PTHR33884">
    <property type="entry name" value="UPF0410 PROTEIN YMGE"/>
    <property type="match status" value="1"/>
</dbReference>
<evidence type="ECO:0000256" key="7">
    <source>
        <dbReference type="SAM" id="Phobius"/>
    </source>
</evidence>
<evidence type="ECO:0000256" key="5">
    <source>
        <dbReference type="ARBA" id="ARBA00022989"/>
    </source>
</evidence>
<proteinExistence type="inferred from homology"/>
<dbReference type="PANTHER" id="PTHR33884:SF3">
    <property type="entry name" value="UPF0410 PROTEIN YMGE"/>
    <property type="match status" value="1"/>
</dbReference>
<feature type="transmembrane region" description="Helical" evidence="7">
    <location>
        <begin position="66"/>
        <end position="85"/>
    </location>
</feature>
<keyword evidence="9" id="KW-1185">Reference proteome</keyword>
<keyword evidence="6 7" id="KW-0472">Membrane</keyword>
<keyword evidence="4 7" id="KW-0812">Transmembrane</keyword>
<evidence type="ECO:0000313" key="9">
    <source>
        <dbReference type="Proteomes" id="UP001596157"/>
    </source>
</evidence>
<evidence type="ECO:0000256" key="3">
    <source>
        <dbReference type="ARBA" id="ARBA00022475"/>
    </source>
</evidence>
<evidence type="ECO:0000256" key="1">
    <source>
        <dbReference type="ARBA" id="ARBA00004651"/>
    </source>
</evidence>
<reference evidence="9" key="1">
    <citation type="journal article" date="2019" name="Int. J. Syst. Evol. Microbiol.">
        <title>The Global Catalogue of Microorganisms (GCM) 10K type strain sequencing project: providing services to taxonomists for standard genome sequencing and annotation.</title>
        <authorList>
            <consortium name="The Broad Institute Genomics Platform"/>
            <consortium name="The Broad Institute Genome Sequencing Center for Infectious Disease"/>
            <person name="Wu L."/>
            <person name="Ma J."/>
        </authorList>
    </citation>
    <scope>NUCLEOTIDE SEQUENCE [LARGE SCALE GENOMIC DNA]</scope>
    <source>
        <strain evidence="9">CCUG 59778</strain>
    </source>
</reference>
<accession>A0ABW0EE41</accession>
<sequence length="91" mass="9546">MPVGGIFSAIIVGAILGVLGRAIAKGDQKIPWWLTILTGVAAAFIGTFLAKPFGWDDTPGIDFLEIVLQVIVAVVAVTVVAGLWAKMKSPR</sequence>
<dbReference type="Proteomes" id="UP001596157">
    <property type="component" value="Unassembled WGS sequence"/>
</dbReference>